<keyword evidence="1" id="KW-0813">Transport</keyword>
<keyword evidence="3 6" id="KW-0479">Metal-binding</keyword>
<dbReference type="STRING" id="198312.SAMN02745193_02238"/>
<dbReference type="SUPFAM" id="SSF46626">
    <property type="entry name" value="Cytochrome c"/>
    <property type="match status" value="1"/>
</dbReference>
<dbReference type="Proteomes" id="UP000184391">
    <property type="component" value="Unassembled WGS sequence"/>
</dbReference>
<feature type="compositionally biased region" description="Acidic residues" evidence="7">
    <location>
        <begin position="220"/>
        <end position="229"/>
    </location>
</feature>
<evidence type="ECO:0000256" key="7">
    <source>
        <dbReference type="SAM" id="MobiDB-lite"/>
    </source>
</evidence>
<dbReference type="EMBL" id="FRDF01000013">
    <property type="protein sequence ID" value="SHN61272.1"/>
    <property type="molecule type" value="Genomic_DNA"/>
</dbReference>
<evidence type="ECO:0000313" key="10">
    <source>
        <dbReference type="Proteomes" id="UP000184391"/>
    </source>
</evidence>
<dbReference type="InterPro" id="IPR009056">
    <property type="entry name" value="Cyt_c-like_dom"/>
</dbReference>
<feature type="compositionally biased region" description="Low complexity" evidence="7">
    <location>
        <begin position="230"/>
        <end position="241"/>
    </location>
</feature>
<sequence>MIALAQGRGRHYGPAGMTQDTSSQSEAASQNGGGDLFNTAAGWVLFAGVVGLGLSILSGKYFHGDSPERPEQLGYVIEGAVEQAAGPAEMSIAEALNAAPVADLIAAGEKAYAKCQSCHTIAAGGANGVGPNLHAIMGAQVAAKPGFAYSNELKALGGQWDWEKMDAWLKNPKGYVPGTKMGFAGLSKVGDRAAISAYLNAQGPGLPLPEFTPAAAPAEGEADPAEAEAAEGGSTEAAPAA</sequence>
<dbReference type="GO" id="GO:0046872">
    <property type="term" value="F:metal ion binding"/>
    <property type="evidence" value="ECO:0007669"/>
    <property type="project" value="UniProtKB-KW"/>
</dbReference>
<reference evidence="10" key="1">
    <citation type="submission" date="2016-12" db="EMBL/GenBank/DDBJ databases">
        <authorList>
            <person name="Varghese N."/>
            <person name="Submissions S."/>
        </authorList>
    </citation>
    <scope>NUCLEOTIDE SEQUENCE [LARGE SCALE GENOMIC DNA]</scope>
    <source>
        <strain evidence="10">DSM 11032</strain>
    </source>
</reference>
<keyword evidence="4" id="KW-0249">Electron transport</keyword>
<evidence type="ECO:0000256" key="1">
    <source>
        <dbReference type="ARBA" id="ARBA00022448"/>
    </source>
</evidence>
<evidence type="ECO:0000313" key="9">
    <source>
        <dbReference type="EMBL" id="SHN61272.1"/>
    </source>
</evidence>
<evidence type="ECO:0000256" key="5">
    <source>
        <dbReference type="ARBA" id="ARBA00023004"/>
    </source>
</evidence>
<dbReference type="Pfam" id="PF00034">
    <property type="entry name" value="Cytochrom_C"/>
    <property type="match status" value="1"/>
</dbReference>
<evidence type="ECO:0000256" key="4">
    <source>
        <dbReference type="ARBA" id="ARBA00022982"/>
    </source>
</evidence>
<dbReference type="PRINTS" id="PR00604">
    <property type="entry name" value="CYTCHRMECIAB"/>
</dbReference>
<feature type="compositionally biased region" description="Polar residues" evidence="7">
    <location>
        <begin position="18"/>
        <end position="30"/>
    </location>
</feature>
<dbReference type="GO" id="GO:0020037">
    <property type="term" value="F:heme binding"/>
    <property type="evidence" value="ECO:0007669"/>
    <property type="project" value="InterPro"/>
</dbReference>
<dbReference type="RefSeq" id="WP_342742094.1">
    <property type="nucleotide sequence ID" value="NZ_FRDF01000013.1"/>
</dbReference>
<feature type="region of interest" description="Disordered" evidence="7">
    <location>
        <begin position="209"/>
        <end position="241"/>
    </location>
</feature>
<evidence type="ECO:0000256" key="3">
    <source>
        <dbReference type="ARBA" id="ARBA00022723"/>
    </source>
</evidence>
<accession>A0A1M7SS14</accession>
<keyword evidence="10" id="KW-1185">Reference proteome</keyword>
<dbReference type="InterPro" id="IPR036909">
    <property type="entry name" value="Cyt_c-like_dom_sf"/>
</dbReference>
<evidence type="ECO:0000256" key="6">
    <source>
        <dbReference type="PROSITE-ProRule" id="PRU00433"/>
    </source>
</evidence>
<evidence type="ECO:0000259" key="8">
    <source>
        <dbReference type="PROSITE" id="PS51007"/>
    </source>
</evidence>
<feature type="domain" description="Cytochrome c" evidence="8">
    <location>
        <begin position="103"/>
        <end position="203"/>
    </location>
</feature>
<dbReference type="PANTHER" id="PTHR11961">
    <property type="entry name" value="CYTOCHROME C"/>
    <property type="match status" value="1"/>
</dbReference>
<keyword evidence="2 6" id="KW-0349">Heme</keyword>
<feature type="region of interest" description="Disordered" evidence="7">
    <location>
        <begin position="1"/>
        <end position="31"/>
    </location>
</feature>
<dbReference type="InterPro" id="IPR002327">
    <property type="entry name" value="Cyt_c_1A/1B"/>
</dbReference>
<protein>
    <submittedName>
        <fullName evidence="9">Cytochrome c</fullName>
    </submittedName>
</protein>
<dbReference type="PROSITE" id="PS51007">
    <property type="entry name" value="CYTC"/>
    <property type="match status" value="1"/>
</dbReference>
<dbReference type="Gene3D" id="1.10.760.10">
    <property type="entry name" value="Cytochrome c-like domain"/>
    <property type="match status" value="1"/>
</dbReference>
<proteinExistence type="predicted"/>
<organism evidence="9 10">
    <name type="scientific">Erythrobacter sanguineus</name>
    <dbReference type="NCBI Taxonomy" id="198312"/>
    <lineage>
        <taxon>Bacteria</taxon>
        <taxon>Pseudomonadati</taxon>
        <taxon>Pseudomonadota</taxon>
        <taxon>Alphaproteobacteria</taxon>
        <taxon>Sphingomonadales</taxon>
        <taxon>Erythrobacteraceae</taxon>
        <taxon>Erythrobacter/Porphyrobacter group</taxon>
        <taxon>Erythrobacter</taxon>
    </lineage>
</organism>
<keyword evidence="5 6" id="KW-0408">Iron</keyword>
<evidence type="ECO:0000256" key="2">
    <source>
        <dbReference type="ARBA" id="ARBA00022617"/>
    </source>
</evidence>
<dbReference type="GO" id="GO:0009055">
    <property type="term" value="F:electron transfer activity"/>
    <property type="evidence" value="ECO:0007669"/>
    <property type="project" value="InterPro"/>
</dbReference>
<dbReference type="AlphaFoldDB" id="A0A1M7SS14"/>
<gene>
    <name evidence="9" type="ORF">SAMN02745193_02238</name>
</gene>
<name>A0A1M7SS14_9SPHN</name>